<comment type="caution">
    <text evidence="2">The sequence shown here is derived from an EMBL/GenBank/DDBJ whole genome shotgun (WGS) entry which is preliminary data.</text>
</comment>
<proteinExistence type="predicted"/>
<feature type="transmembrane region" description="Helical" evidence="1">
    <location>
        <begin position="387"/>
        <end position="404"/>
    </location>
</feature>
<feature type="transmembrane region" description="Helical" evidence="1">
    <location>
        <begin position="14"/>
        <end position="38"/>
    </location>
</feature>
<gene>
    <name evidence="2" type="ORF">C5B42_00825</name>
</gene>
<accession>A0A317JRB3</accession>
<dbReference type="AlphaFoldDB" id="A0A317JRB3"/>
<feature type="transmembrane region" description="Helical" evidence="1">
    <location>
        <begin position="227"/>
        <end position="246"/>
    </location>
</feature>
<evidence type="ECO:0008006" key="4">
    <source>
        <dbReference type="Google" id="ProtNLM"/>
    </source>
</evidence>
<feature type="transmembrane region" description="Helical" evidence="1">
    <location>
        <begin position="361"/>
        <end position="380"/>
    </location>
</feature>
<dbReference type="EMBL" id="PSRQ01000014">
    <property type="protein sequence ID" value="PWU24047.1"/>
    <property type="molecule type" value="Genomic_DNA"/>
</dbReference>
<feature type="transmembrane region" description="Helical" evidence="1">
    <location>
        <begin position="323"/>
        <end position="341"/>
    </location>
</feature>
<keyword evidence="1" id="KW-1133">Transmembrane helix</keyword>
<sequence length="566" mass="63744">MNAFLNKFITFHSLIRGIIFLTCFFGTMTAVFHSGFFVPHDFTHAARIAEMNRSLLSGEFPVRWSQNFGFGYGMPLFNFYAPLPYYVAQIPYMLGLGAVNSIKFLYILSALFAFFSMYLFSSVWWGKKGGLVSAIVFSFSTYRALDLYVRGDIGEVWAMSLLPFVLFGITQLIRGKKWGGLITCVSLAAVLLSHNLTGLICLPFVGVFAIVVALIEHRIFLVAFKRLVTSLLILIFGIGLSGFYIIPGFFEKQFTRVAQTITVGYFDFHNHVLIVRQLLFGKWGYGASYPYPYSGLSFVIGIGTLFLVGLAVIGLLKATSKQRLFFVLCACLCGLTTFMSLNKSIWIWEHIDVLKYMQFPWRFLLFSHVFIALLAGGSVFVRKIHPFLFLFVLLGLGIMLVQQSKDFTPEKFVTDSQAQQVYYTDPISIQAQMSKTLNDYLPPSIVGNELLPLQENRLVIEKGKGEISFVKNVPSDIVAAAACEDTCVLQVNLFQFPGWRAIIDGKSQHLSQNSSFPIYSLTVSKGNHLIEVRLQNTPIREVSNIISLGSVSCLVLYCFWMRKRKV</sequence>
<feature type="transmembrane region" description="Helical" evidence="1">
    <location>
        <begin position="156"/>
        <end position="173"/>
    </location>
</feature>
<feature type="transmembrane region" description="Helical" evidence="1">
    <location>
        <begin position="104"/>
        <end position="125"/>
    </location>
</feature>
<protein>
    <recommendedName>
        <fullName evidence="4">Membrane protein 6-pyruvoyl-tetrahydropterin synthase-related domain-containing protein</fullName>
    </recommendedName>
</protein>
<evidence type="ECO:0000313" key="3">
    <source>
        <dbReference type="Proteomes" id="UP000246104"/>
    </source>
</evidence>
<evidence type="ECO:0000256" key="1">
    <source>
        <dbReference type="SAM" id="Phobius"/>
    </source>
</evidence>
<evidence type="ECO:0000313" key="2">
    <source>
        <dbReference type="EMBL" id="PWU24047.1"/>
    </source>
</evidence>
<reference evidence="2 3" key="1">
    <citation type="submission" date="2018-02" db="EMBL/GenBank/DDBJ databases">
        <title>Genomic Reconstructions from Amazon Rainforest and Pasture Soil Reveal Novel Insights into the Physiology of Candidate Phyla in Tropical Sites.</title>
        <authorList>
            <person name="Kroeger M.E."/>
            <person name="Delmont T."/>
            <person name="Eren A.M."/>
            <person name="Guo J."/>
            <person name="Meyer K.M."/>
            <person name="Khan K."/>
            <person name="Rodrigues J.L.M."/>
            <person name="Bohannan B.J.M."/>
            <person name="Tringe S."/>
            <person name="Borges C.D."/>
            <person name="Tiedje J."/>
            <person name="Tsai S.M."/>
            <person name="Nusslein K."/>
        </authorList>
    </citation>
    <scope>NUCLEOTIDE SEQUENCE [LARGE SCALE GENOMIC DNA]</scope>
    <source>
        <strain evidence="2">Amazon FNV 2010 28 9</strain>
    </source>
</reference>
<feature type="transmembrane region" description="Helical" evidence="1">
    <location>
        <begin position="131"/>
        <end position="149"/>
    </location>
</feature>
<feature type="transmembrane region" description="Helical" evidence="1">
    <location>
        <begin position="542"/>
        <end position="560"/>
    </location>
</feature>
<dbReference type="Proteomes" id="UP000246104">
    <property type="component" value="Unassembled WGS sequence"/>
</dbReference>
<keyword evidence="1" id="KW-0812">Transmembrane</keyword>
<keyword evidence="1" id="KW-0472">Membrane</keyword>
<organism evidence="2 3">
    <name type="scientific">Candidatus Cerribacteria bacterium 'Amazon FNV 2010 28 9'</name>
    <dbReference type="NCBI Taxonomy" id="2081795"/>
    <lineage>
        <taxon>Bacteria</taxon>
        <taxon>Candidatus Cerribacteria</taxon>
    </lineage>
</organism>
<feature type="transmembrane region" description="Helical" evidence="1">
    <location>
        <begin position="293"/>
        <end position="316"/>
    </location>
</feature>
<feature type="transmembrane region" description="Helical" evidence="1">
    <location>
        <begin position="185"/>
        <end position="215"/>
    </location>
</feature>
<name>A0A317JRB3_9BACT</name>